<protein>
    <submittedName>
        <fullName evidence="3">Endonuclease/exonuclease/phosphatase family protein</fullName>
    </submittedName>
</protein>
<dbReference type="EMBL" id="JBHUNE010000006">
    <property type="protein sequence ID" value="MFD2758411.1"/>
    <property type="molecule type" value="Genomic_DNA"/>
</dbReference>
<reference evidence="4" key="1">
    <citation type="journal article" date="2019" name="Int. J. Syst. Evol. Microbiol.">
        <title>The Global Catalogue of Microorganisms (GCM) 10K type strain sequencing project: providing services to taxonomists for standard genome sequencing and annotation.</title>
        <authorList>
            <consortium name="The Broad Institute Genomics Platform"/>
            <consortium name="The Broad Institute Genome Sequencing Center for Infectious Disease"/>
            <person name="Wu L."/>
            <person name="Ma J."/>
        </authorList>
    </citation>
    <scope>NUCLEOTIDE SEQUENCE [LARGE SCALE GENOMIC DNA]</scope>
    <source>
        <strain evidence="4">TISTR 1514</strain>
    </source>
</reference>
<gene>
    <name evidence="3" type="ORF">ACFSW7_08465</name>
</gene>
<dbReference type="InterPro" id="IPR005135">
    <property type="entry name" value="Endo/exonuclease/phosphatase"/>
</dbReference>
<evidence type="ECO:0000256" key="1">
    <source>
        <dbReference type="SAM" id="Phobius"/>
    </source>
</evidence>
<dbReference type="Pfam" id="PF03372">
    <property type="entry name" value="Exo_endo_phos"/>
    <property type="match status" value="1"/>
</dbReference>
<dbReference type="PROSITE" id="PS51257">
    <property type="entry name" value="PROKAR_LIPOPROTEIN"/>
    <property type="match status" value="1"/>
</dbReference>
<sequence>MSKRKRISPAWGIIGGLLAVAVLACGGLLIWPQAVGLQRTLPFTQLVSFRLVGLLCLAAALVLVLILLLVSRQARALFGATAIVLTALLVAGSGIYLVRGVATVVPASNADDAIRVLSWNTLGNEPGSPTIAQLAIEHEADVVMLPETTEEMGIEIAGLMSEQGRPMWVLSNTGAPGYAAAETTLLISADLGEYELNTELGDTSALATVIAEPVDGDGPRLIAAHPIAPTPSNMDKWRSDLEWLSTVCDGNTILAGDLNATLDHLWGLGTVDGAQLGECLDAAQQAGAASSGTWTSGRPTTLVPAIDHVMATSQWEVTGFEVITSADRAGSDHRPVFAELTPAS</sequence>
<keyword evidence="1" id="KW-0812">Transmembrane</keyword>
<feature type="transmembrane region" description="Helical" evidence="1">
    <location>
        <begin position="12"/>
        <end position="31"/>
    </location>
</feature>
<keyword evidence="1" id="KW-0472">Membrane</keyword>
<evidence type="ECO:0000313" key="4">
    <source>
        <dbReference type="Proteomes" id="UP001597492"/>
    </source>
</evidence>
<keyword evidence="3" id="KW-0540">Nuclease</keyword>
<keyword evidence="1" id="KW-1133">Transmembrane helix</keyword>
<organism evidence="3 4">
    <name type="scientific">Gulosibacter faecalis</name>
    <dbReference type="NCBI Taxonomy" id="272240"/>
    <lineage>
        <taxon>Bacteria</taxon>
        <taxon>Bacillati</taxon>
        <taxon>Actinomycetota</taxon>
        <taxon>Actinomycetes</taxon>
        <taxon>Micrococcales</taxon>
        <taxon>Microbacteriaceae</taxon>
        <taxon>Gulosibacter</taxon>
    </lineage>
</organism>
<feature type="transmembrane region" description="Helical" evidence="1">
    <location>
        <begin position="77"/>
        <end position="98"/>
    </location>
</feature>
<dbReference type="GO" id="GO:0004519">
    <property type="term" value="F:endonuclease activity"/>
    <property type="evidence" value="ECO:0007669"/>
    <property type="project" value="UniProtKB-KW"/>
</dbReference>
<accession>A0ABW5UY22</accession>
<keyword evidence="4" id="KW-1185">Reference proteome</keyword>
<evidence type="ECO:0000313" key="3">
    <source>
        <dbReference type="EMBL" id="MFD2758411.1"/>
    </source>
</evidence>
<dbReference type="Proteomes" id="UP001597492">
    <property type="component" value="Unassembled WGS sequence"/>
</dbReference>
<dbReference type="Gene3D" id="3.60.10.10">
    <property type="entry name" value="Endonuclease/exonuclease/phosphatase"/>
    <property type="match status" value="1"/>
</dbReference>
<proteinExistence type="predicted"/>
<keyword evidence="3" id="KW-0255">Endonuclease</keyword>
<comment type="caution">
    <text evidence="3">The sequence shown here is derived from an EMBL/GenBank/DDBJ whole genome shotgun (WGS) entry which is preliminary data.</text>
</comment>
<feature type="domain" description="Endonuclease/exonuclease/phosphatase" evidence="2">
    <location>
        <begin position="117"/>
        <end position="333"/>
    </location>
</feature>
<name>A0ABW5UY22_9MICO</name>
<dbReference type="InterPro" id="IPR036691">
    <property type="entry name" value="Endo/exonu/phosph_ase_sf"/>
</dbReference>
<dbReference type="SUPFAM" id="SSF56219">
    <property type="entry name" value="DNase I-like"/>
    <property type="match status" value="1"/>
</dbReference>
<feature type="transmembrane region" description="Helical" evidence="1">
    <location>
        <begin position="51"/>
        <end position="70"/>
    </location>
</feature>
<dbReference type="RefSeq" id="WP_019619377.1">
    <property type="nucleotide sequence ID" value="NZ_JBHUNE010000006.1"/>
</dbReference>
<keyword evidence="3" id="KW-0378">Hydrolase</keyword>
<evidence type="ECO:0000259" key="2">
    <source>
        <dbReference type="Pfam" id="PF03372"/>
    </source>
</evidence>